<dbReference type="EMBL" id="CM042034">
    <property type="protein sequence ID" value="KAI3761529.1"/>
    <property type="molecule type" value="Genomic_DNA"/>
</dbReference>
<proteinExistence type="predicted"/>
<evidence type="ECO:0000313" key="2">
    <source>
        <dbReference type="Proteomes" id="UP001056120"/>
    </source>
</evidence>
<protein>
    <submittedName>
        <fullName evidence="1">Uncharacterized protein</fullName>
    </submittedName>
</protein>
<accession>A0ACB9ER75</accession>
<organism evidence="1 2">
    <name type="scientific">Smallanthus sonchifolius</name>
    <dbReference type="NCBI Taxonomy" id="185202"/>
    <lineage>
        <taxon>Eukaryota</taxon>
        <taxon>Viridiplantae</taxon>
        <taxon>Streptophyta</taxon>
        <taxon>Embryophyta</taxon>
        <taxon>Tracheophyta</taxon>
        <taxon>Spermatophyta</taxon>
        <taxon>Magnoliopsida</taxon>
        <taxon>eudicotyledons</taxon>
        <taxon>Gunneridae</taxon>
        <taxon>Pentapetalae</taxon>
        <taxon>asterids</taxon>
        <taxon>campanulids</taxon>
        <taxon>Asterales</taxon>
        <taxon>Asteraceae</taxon>
        <taxon>Asteroideae</taxon>
        <taxon>Heliantheae alliance</taxon>
        <taxon>Millerieae</taxon>
        <taxon>Smallanthus</taxon>
    </lineage>
</organism>
<sequence>MPIATGAEIQLWHTTLDLTTGLVTFRNGGSPLATTTVVVAELLGRERTTSCSCSSFFASGTEKHLLWSNHTTAKELSDVLVQKG</sequence>
<reference evidence="2" key="1">
    <citation type="journal article" date="2022" name="Mol. Ecol. Resour.">
        <title>The genomes of chicory, endive, great burdock and yacon provide insights into Asteraceae palaeo-polyploidization history and plant inulin production.</title>
        <authorList>
            <person name="Fan W."/>
            <person name="Wang S."/>
            <person name="Wang H."/>
            <person name="Wang A."/>
            <person name="Jiang F."/>
            <person name="Liu H."/>
            <person name="Zhao H."/>
            <person name="Xu D."/>
            <person name="Zhang Y."/>
        </authorList>
    </citation>
    <scope>NUCLEOTIDE SEQUENCE [LARGE SCALE GENOMIC DNA]</scope>
    <source>
        <strain evidence="2">cv. Yunnan</strain>
    </source>
</reference>
<name>A0ACB9ER75_9ASTR</name>
<evidence type="ECO:0000313" key="1">
    <source>
        <dbReference type="EMBL" id="KAI3761529.1"/>
    </source>
</evidence>
<dbReference type="Proteomes" id="UP001056120">
    <property type="component" value="Linkage Group LG17"/>
</dbReference>
<comment type="caution">
    <text evidence="1">The sequence shown here is derived from an EMBL/GenBank/DDBJ whole genome shotgun (WGS) entry which is preliminary data.</text>
</comment>
<reference evidence="1 2" key="2">
    <citation type="journal article" date="2022" name="Mol. Ecol. Resour.">
        <title>The genomes of chicory, endive, great burdock and yacon provide insights into Asteraceae paleo-polyploidization history and plant inulin production.</title>
        <authorList>
            <person name="Fan W."/>
            <person name="Wang S."/>
            <person name="Wang H."/>
            <person name="Wang A."/>
            <person name="Jiang F."/>
            <person name="Liu H."/>
            <person name="Zhao H."/>
            <person name="Xu D."/>
            <person name="Zhang Y."/>
        </authorList>
    </citation>
    <scope>NUCLEOTIDE SEQUENCE [LARGE SCALE GENOMIC DNA]</scope>
    <source>
        <strain evidence="2">cv. Yunnan</strain>
        <tissue evidence="1">Leaves</tissue>
    </source>
</reference>
<keyword evidence="2" id="KW-1185">Reference proteome</keyword>
<gene>
    <name evidence="1" type="ORF">L1987_51947</name>
</gene>